<organism evidence="8 9">
    <name type="scientific">Leptosia nina</name>
    <dbReference type="NCBI Taxonomy" id="320188"/>
    <lineage>
        <taxon>Eukaryota</taxon>
        <taxon>Metazoa</taxon>
        <taxon>Ecdysozoa</taxon>
        <taxon>Arthropoda</taxon>
        <taxon>Hexapoda</taxon>
        <taxon>Insecta</taxon>
        <taxon>Pterygota</taxon>
        <taxon>Neoptera</taxon>
        <taxon>Endopterygota</taxon>
        <taxon>Lepidoptera</taxon>
        <taxon>Glossata</taxon>
        <taxon>Ditrysia</taxon>
        <taxon>Papilionoidea</taxon>
        <taxon>Pieridae</taxon>
        <taxon>Pierinae</taxon>
        <taxon>Leptosia</taxon>
    </lineage>
</organism>
<dbReference type="InterPro" id="IPR017938">
    <property type="entry name" value="Riboflavin_synthase-like_b-brl"/>
</dbReference>
<dbReference type="EC" id="1.16.1.8" evidence="5"/>
<dbReference type="Proteomes" id="UP001497472">
    <property type="component" value="Unassembled WGS sequence"/>
</dbReference>
<dbReference type="InterPro" id="IPR001709">
    <property type="entry name" value="Flavoprot_Pyr_Nucl_cyt_Rdtase"/>
</dbReference>
<dbReference type="InterPro" id="IPR023173">
    <property type="entry name" value="NADPH_Cyt_P450_Rdtase_alpha"/>
</dbReference>
<evidence type="ECO:0000256" key="6">
    <source>
        <dbReference type="ARBA" id="ARBA00040659"/>
    </source>
</evidence>
<dbReference type="InterPro" id="IPR017927">
    <property type="entry name" value="FAD-bd_FR_type"/>
</dbReference>
<dbReference type="GO" id="GO:0050660">
    <property type="term" value="F:flavin adenine dinucleotide binding"/>
    <property type="evidence" value="ECO:0007669"/>
    <property type="project" value="TreeGrafter"/>
</dbReference>
<feature type="domain" description="FAD-binding FR-type" evidence="7">
    <location>
        <begin position="58"/>
        <end position="313"/>
    </location>
</feature>
<comment type="caution">
    <text evidence="8">The sequence shown here is derived from an EMBL/GenBank/DDBJ whole genome shotgun (WGS) entry which is preliminary data.</text>
</comment>
<evidence type="ECO:0000259" key="7">
    <source>
        <dbReference type="PROSITE" id="PS51384"/>
    </source>
</evidence>
<dbReference type="Pfam" id="PF00667">
    <property type="entry name" value="FAD_binding_1"/>
    <property type="match status" value="1"/>
</dbReference>
<keyword evidence="4" id="KW-0560">Oxidoreductase</keyword>
<gene>
    <name evidence="8" type="ORF">LNINA_LOCUS14084</name>
</gene>
<dbReference type="SUPFAM" id="SSF63380">
    <property type="entry name" value="Riboflavin synthase domain-like"/>
    <property type="match status" value="1"/>
</dbReference>
<keyword evidence="9" id="KW-1185">Reference proteome</keyword>
<evidence type="ECO:0000256" key="5">
    <source>
        <dbReference type="ARBA" id="ARBA00039088"/>
    </source>
</evidence>
<protein>
    <recommendedName>
        <fullName evidence="6">Methionine synthase reductase</fullName>
        <ecNumber evidence="5">1.16.1.8</ecNumber>
    </recommendedName>
</protein>
<keyword evidence="2" id="KW-0285">Flavoprotein</keyword>
<sequence length="471" mass="53187">MVLRNSYQNLMEETLKNPPGTLTLPSCKPSFLKLEYSENNNSSDVHTKTPSILPFACSEEFAAHIKSWRRLSAPESPYKPIYEIDFDIKGSHFSFKPGDTIGLTPQNNEFEVESVINHLDLQSLVNCKYYLSIKEGLKGKVPGHIPLNSSIKYVLTHCVDLRGVIKKLFILTLSQYTAEDSERNILKYLCSKEGSAIYTSHVLYKNMSIVDLFNTFTSCKPPIEVLFEHLPRLLPRPYSIVNSHNVEPDIIRICFSVINIESNKKGLTTGWLEKLLLNDTIEDKLNNLKLNGTSETPRIPIFLRQNVNNFTLPYDLKIPIIMIGVGSGISPYIGFLQERGYLKQNLNLDIGFSWLFVGCRNPALDFIYDKELGEFLKDGVLSKLSTAFSKSDVTEHKYVQDAIIQDGAEVAKLIKEGATVYICGDVKTMVATVKDTLVKCVAKYHSITEQNAENLLSDMQKGKRLLVDLWT</sequence>
<dbReference type="AlphaFoldDB" id="A0AAV1K496"/>
<dbReference type="Gene3D" id="1.20.990.10">
    <property type="entry name" value="NADPH-cytochrome p450 Reductase, Chain A, domain 3"/>
    <property type="match status" value="1"/>
</dbReference>
<dbReference type="PRINTS" id="PR00371">
    <property type="entry name" value="FPNCR"/>
</dbReference>
<dbReference type="GO" id="GO:0050667">
    <property type="term" value="P:homocysteine metabolic process"/>
    <property type="evidence" value="ECO:0007669"/>
    <property type="project" value="TreeGrafter"/>
</dbReference>
<dbReference type="InterPro" id="IPR001433">
    <property type="entry name" value="OxRdtase_FAD/NAD-bd"/>
</dbReference>
<evidence type="ECO:0000313" key="9">
    <source>
        <dbReference type="Proteomes" id="UP001497472"/>
    </source>
</evidence>
<proteinExistence type="predicted"/>
<dbReference type="GO" id="GO:0009086">
    <property type="term" value="P:methionine biosynthetic process"/>
    <property type="evidence" value="ECO:0007669"/>
    <property type="project" value="TreeGrafter"/>
</dbReference>
<dbReference type="EMBL" id="CAVLEF010000280">
    <property type="protein sequence ID" value="CAK1555251.1"/>
    <property type="molecule type" value="Genomic_DNA"/>
</dbReference>
<dbReference type="GO" id="GO:0030586">
    <property type="term" value="F:[methionine synthase] reductase (NADPH) activity"/>
    <property type="evidence" value="ECO:0007669"/>
    <property type="project" value="UniProtKB-EC"/>
</dbReference>
<dbReference type="GO" id="GO:0010181">
    <property type="term" value="F:FMN binding"/>
    <property type="evidence" value="ECO:0007669"/>
    <property type="project" value="TreeGrafter"/>
</dbReference>
<dbReference type="PANTHER" id="PTHR19384">
    <property type="entry name" value="NITRIC OXIDE SYNTHASE-RELATED"/>
    <property type="match status" value="1"/>
</dbReference>
<dbReference type="InterPro" id="IPR039261">
    <property type="entry name" value="FNR_nucleotide-bd"/>
</dbReference>
<comment type="cofactor">
    <cofactor evidence="1">
        <name>FAD</name>
        <dbReference type="ChEBI" id="CHEBI:57692"/>
    </cofactor>
</comment>
<name>A0AAV1K496_9NEOP</name>
<dbReference type="GO" id="GO:0005829">
    <property type="term" value="C:cytosol"/>
    <property type="evidence" value="ECO:0007669"/>
    <property type="project" value="TreeGrafter"/>
</dbReference>
<dbReference type="Gene3D" id="2.40.30.10">
    <property type="entry name" value="Translation factors"/>
    <property type="match status" value="1"/>
</dbReference>
<evidence type="ECO:0000256" key="3">
    <source>
        <dbReference type="ARBA" id="ARBA00022827"/>
    </source>
</evidence>
<dbReference type="Pfam" id="PF00175">
    <property type="entry name" value="NAD_binding_1"/>
    <property type="match status" value="1"/>
</dbReference>
<dbReference type="InterPro" id="IPR003097">
    <property type="entry name" value="CysJ-like_FAD-binding"/>
</dbReference>
<reference evidence="8 9" key="1">
    <citation type="submission" date="2023-11" db="EMBL/GenBank/DDBJ databases">
        <authorList>
            <person name="Okamura Y."/>
        </authorList>
    </citation>
    <scope>NUCLEOTIDE SEQUENCE [LARGE SCALE GENOMIC DNA]</scope>
</reference>
<accession>A0AAV1K496</accession>
<dbReference type="FunFam" id="1.20.990.10:FF:000007">
    <property type="entry name" value="Methionine synthase reductase"/>
    <property type="match status" value="1"/>
</dbReference>
<evidence type="ECO:0000256" key="4">
    <source>
        <dbReference type="ARBA" id="ARBA00023002"/>
    </source>
</evidence>
<dbReference type="PROSITE" id="PS51384">
    <property type="entry name" value="FAD_FR"/>
    <property type="match status" value="1"/>
</dbReference>
<dbReference type="SUPFAM" id="SSF52343">
    <property type="entry name" value="Ferredoxin reductase-like, C-terminal NADP-linked domain"/>
    <property type="match status" value="1"/>
</dbReference>
<dbReference type="Gene3D" id="3.40.50.80">
    <property type="entry name" value="Nucleotide-binding domain of ferredoxin-NADP reductase (FNR) module"/>
    <property type="match status" value="1"/>
</dbReference>
<evidence type="ECO:0000256" key="2">
    <source>
        <dbReference type="ARBA" id="ARBA00022630"/>
    </source>
</evidence>
<evidence type="ECO:0000313" key="8">
    <source>
        <dbReference type="EMBL" id="CAK1555251.1"/>
    </source>
</evidence>
<evidence type="ECO:0000256" key="1">
    <source>
        <dbReference type="ARBA" id="ARBA00001974"/>
    </source>
</evidence>
<keyword evidence="3" id="KW-0274">FAD</keyword>
<dbReference type="PANTHER" id="PTHR19384:SF84">
    <property type="entry name" value="METHIONINE SYNTHASE REDUCTASE"/>
    <property type="match status" value="1"/>
</dbReference>